<dbReference type="STRING" id="78410.A0A0P7BLL1"/>
<gene>
    <name evidence="3" type="ORF">AK830_g5055</name>
</gene>
<proteinExistence type="predicted"/>
<evidence type="ECO:0000256" key="2">
    <source>
        <dbReference type="SAM" id="MobiDB-lite"/>
    </source>
</evidence>
<accession>A0A0P7BLL1</accession>
<dbReference type="OrthoDB" id="1431934at2759"/>
<dbReference type="AlphaFoldDB" id="A0A0P7BLL1"/>
<reference evidence="3 4" key="1">
    <citation type="submission" date="2015-09" db="EMBL/GenBank/DDBJ databases">
        <title>Draft genome of a European isolate of the apple canker pathogen Neonectria ditissima.</title>
        <authorList>
            <person name="Gomez-Cortecero A."/>
            <person name="Harrison R.J."/>
            <person name="Armitage A.D."/>
        </authorList>
    </citation>
    <scope>NUCLEOTIDE SEQUENCE [LARGE SCALE GENOMIC DNA]</scope>
    <source>
        <strain evidence="3 4">R09/05</strain>
    </source>
</reference>
<evidence type="ECO:0008006" key="5">
    <source>
        <dbReference type="Google" id="ProtNLM"/>
    </source>
</evidence>
<comment type="caution">
    <text evidence="3">The sequence shown here is derived from an EMBL/GenBank/DDBJ whole genome shotgun (WGS) entry which is preliminary data.</text>
</comment>
<evidence type="ECO:0000313" key="3">
    <source>
        <dbReference type="EMBL" id="KPM41457.1"/>
    </source>
</evidence>
<feature type="region of interest" description="Disordered" evidence="2">
    <location>
        <begin position="48"/>
        <end position="74"/>
    </location>
</feature>
<keyword evidence="4" id="KW-1185">Reference proteome</keyword>
<protein>
    <recommendedName>
        <fullName evidence="5">IBR domain-containing protein</fullName>
    </recommendedName>
</protein>
<dbReference type="EMBL" id="LKCW01000064">
    <property type="protein sequence ID" value="KPM41457.1"/>
    <property type="molecule type" value="Genomic_DNA"/>
</dbReference>
<feature type="compositionally biased region" description="Polar residues" evidence="2">
    <location>
        <begin position="52"/>
        <end position="69"/>
    </location>
</feature>
<organism evidence="3 4">
    <name type="scientific">Neonectria ditissima</name>
    <dbReference type="NCBI Taxonomy" id="78410"/>
    <lineage>
        <taxon>Eukaryota</taxon>
        <taxon>Fungi</taxon>
        <taxon>Dikarya</taxon>
        <taxon>Ascomycota</taxon>
        <taxon>Pezizomycotina</taxon>
        <taxon>Sordariomycetes</taxon>
        <taxon>Hypocreomycetidae</taxon>
        <taxon>Hypocreales</taxon>
        <taxon>Nectriaceae</taxon>
        <taxon>Neonectria</taxon>
    </lineage>
</organism>
<name>A0A0P7BLL1_9HYPO</name>
<evidence type="ECO:0000256" key="1">
    <source>
        <dbReference type="SAM" id="Coils"/>
    </source>
</evidence>
<dbReference type="Proteomes" id="UP000050424">
    <property type="component" value="Unassembled WGS sequence"/>
</dbReference>
<keyword evidence="1" id="KW-0175">Coiled coil</keyword>
<feature type="coiled-coil region" evidence="1">
    <location>
        <begin position="1"/>
        <end position="42"/>
    </location>
</feature>
<evidence type="ECO:0000313" key="4">
    <source>
        <dbReference type="Proteomes" id="UP000050424"/>
    </source>
</evidence>
<sequence>MSALEARIRQAEQSAKEDRRVLLRLERKIKVSERKLHAKEAKMEMMEVARQKTGSKTQVKSTGTSSLPRTGTPLIMSAHESDDAYLETILKIKTRCSEVREKWLAHKRECDRQMAFALRRDVRPLDVIFGTSQGLCRRSFATPRTLLVRRLTGQSSLSIAKEPQCVRQSQEYMQFKASPSFATLKRVLLDVSMSPDLNRRFTDEIRDDLSKNEVHKLFRVQVCDGCQRRRFHCAGQFKYTTWIDEFPNISSPTSCCSKFFCWECLATSIESSLDITELWKSSGSRLRLKCPGQCSEKLTRINHRQHLERIIKEFDHTRSSKILTE</sequence>